<evidence type="ECO:0000313" key="3">
    <source>
        <dbReference type="Proteomes" id="UP000199072"/>
    </source>
</evidence>
<dbReference type="Proteomes" id="UP000199072">
    <property type="component" value="Unassembled WGS sequence"/>
</dbReference>
<keyword evidence="3" id="KW-1185">Reference proteome</keyword>
<feature type="chain" id="PRO_5011545973" description="Peptidase M1 membrane alanine aminopeptidase domain-containing protein" evidence="1">
    <location>
        <begin position="22"/>
        <end position="624"/>
    </location>
</feature>
<dbReference type="SUPFAM" id="SSF55486">
    <property type="entry name" value="Metalloproteases ('zincins'), catalytic domain"/>
    <property type="match status" value="1"/>
</dbReference>
<name>A0A1G7J0P0_9SPHI</name>
<protein>
    <recommendedName>
        <fullName evidence="4">Peptidase M1 membrane alanine aminopeptidase domain-containing protein</fullName>
    </recommendedName>
</protein>
<dbReference type="EMBL" id="FNAI01000014">
    <property type="protein sequence ID" value="SDF18461.1"/>
    <property type="molecule type" value="Genomic_DNA"/>
</dbReference>
<dbReference type="Gene3D" id="1.10.390.10">
    <property type="entry name" value="Neutral Protease Domain 2"/>
    <property type="match status" value="1"/>
</dbReference>
<evidence type="ECO:0008006" key="4">
    <source>
        <dbReference type="Google" id="ProtNLM"/>
    </source>
</evidence>
<dbReference type="CDD" id="cd09604">
    <property type="entry name" value="M1_APN_like"/>
    <property type="match status" value="1"/>
</dbReference>
<dbReference type="RefSeq" id="WP_091153470.1">
    <property type="nucleotide sequence ID" value="NZ_FNAI01000014.1"/>
</dbReference>
<dbReference type="STRING" id="1391627.SAMN05216464_11412"/>
<dbReference type="AlphaFoldDB" id="A0A1G7J0P0"/>
<organism evidence="2 3">
    <name type="scientific">Mucilaginibacter pineti</name>
    <dbReference type="NCBI Taxonomy" id="1391627"/>
    <lineage>
        <taxon>Bacteria</taxon>
        <taxon>Pseudomonadati</taxon>
        <taxon>Bacteroidota</taxon>
        <taxon>Sphingobacteriia</taxon>
        <taxon>Sphingobacteriales</taxon>
        <taxon>Sphingobacteriaceae</taxon>
        <taxon>Mucilaginibacter</taxon>
    </lineage>
</organism>
<feature type="signal peptide" evidence="1">
    <location>
        <begin position="1"/>
        <end position="21"/>
    </location>
</feature>
<dbReference type="InterPro" id="IPR027268">
    <property type="entry name" value="Peptidase_M4/M1_CTD_sf"/>
</dbReference>
<sequence length="624" mass="70616">MSNIKKLLPLVLLLGSIMASAQTTLPIAVNLQNTYKKGTRSTSGAPGKNYWQNTANYTIKINFDPKTRNLTGTVGIDYTNNSPDTLKQILFKLYPNFYQKGAIRDMPVKAQDLTDGVNIKSISMDNKLQDTTNRRIDNTNMNLKVEPVNPKQTVHFDIAYNYTLNKTSHVRTGQVDSGAFFIAYFFPRIAVYDDIDGWNQFPYIGSQEFYNDFCHFNAEITVPGDYQVWATGNLKNADAVYNDKYVKLINQAGQSNEVTDIVNEADLKAGDITKKNATNTWKFEADSVTDIALATSNHYIWKASSLVVDPKTGRRTRVDAVFNPAHKDYFSVINYARKTVEAMSYQFPKWPYPYPHETVFDGLDQMEYPMMVNDNPVERVEDAIELTDHEIFHTMFPFYMGINETKYAFMDEGWATIGEWLISPIIDPTILDPYGVDAVNISAGTEQDAPIMTLTPGLTGIAKFTDNYPKPGLGYLYLKDLLGDELFTKALHNYISLWHGKHPMPYDFFNCINTGAGMNLNWFWKSWFFDTGIPNLAISKVAHVQQKYTVTVTITSIGNKPVPVHLNVYYTDGSKQLVNQTMACWAKGNKTTTVTFTAKKPIKQLVLGTFYDADTDKTDNVWKP</sequence>
<reference evidence="2 3" key="1">
    <citation type="submission" date="2016-10" db="EMBL/GenBank/DDBJ databases">
        <authorList>
            <person name="de Groot N.N."/>
        </authorList>
    </citation>
    <scope>NUCLEOTIDE SEQUENCE [LARGE SCALE GENOMIC DNA]</scope>
    <source>
        <strain evidence="2 3">47C3B</strain>
    </source>
</reference>
<keyword evidence="1" id="KW-0732">Signal</keyword>
<evidence type="ECO:0000313" key="2">
    <source>
        <dbReference type="EMBL" id="SDF18461.1"/>
    </source>
</evidence>
<accession>A0A1G7J0P0</accession>
<evidence type="ECO:0000256" key="1">
    <source>
        <dbReference type="SAM" id="SignalP"/>
    </source>
</evidence>
<proteinExistence type="predicted"/>
<gene>
    <name evidence="2" type="ORF">SAMN05216464_11412</name>
</gene>
<dbReference type="OrthoDB" id="9814383at2"/>